<gene>
    <name evidence="1" type="ORF">C8F04DRAFT_952940</name>
</gene>
<comment type="caution">
    <text evidence="1">The sequence shown here is derived from an EMBL/GenBank/DDBJ whole genome shotgun (WGS) entry which is preliminary data.</text>
</comment>
<proteinExistence type="predicted"/>
<dbReference type="AlphaFoldDB" id="A0AAD6T086"/>
<protein>
    <submittedName>
        <fullName evidence="1">Uncharacterized protein</fullName>
    </submittedName>
</protein>
<dbReference type="Proteomes" id="UP001218188">
    <property type="component" value="Unassembled WGS sequence"/>
</dbReference>
<evidence type="ECO:0000313" key="1">
    <source>
        <dbReference type="EMBL" id="KAJ7037264.1"/>
    </source>
</evidence>
<accession>A0AAD6T086</accession>
<organism evidence="1 2">
    <name type="scientific">Mycena alexandri</name>
    <dbReference type="NCBI Taxonomy" id="1745969"/>
    <lineage>
        <taxon>Eukaryota</taxon>
        <taxon>Fungi</taxon>
        <taxon>Dikarya</taxon>
        <taxon>Basidiomycota</taxon>
        <taxon>Agaricomycotina</taxon>
        <taxon>Agaricomycetes</taxon>
        <taxon>Agaricomycetidae</taxon>
        <taxon>Agaricales</taxon>
        <taxon>Marasmiineae</taxon>
        <taxon>Mycenaceae</taxon>
        <taxon>Mycena</taxon>
    </lineage>
</organism>
<name>A0AAD6T086_9AGAR</name>
<keyword evidence="2" id="KW-1185">Reference proteome</keyword>
<reference evidence="1" key="1">
    <citation type="submission" date="2023-03" db="EMBL/GenBank/DDBJ databases">
        <title>Massive genome expansion in bonnet fungi (Mycena s.s.) driven by repeated elements and novel gene families across ecological guilds.</title>
        <authorList>
            <consortium name="Lawrence Berkeley National Laboratory"/>
            <person name="Harder C.B."/>
            <person name="Miyauchi S."/>
            <person name="Viragh M."/>
            <person name="Kuo A."/>
            <person name="Thoen E."/>
            <person name="Andreopoulos B."/>
            <person name="Lu D."/>
            <person name="Skrede I."/>
            <person name="Drula E."/>
            <person name="Henrissat B."/>
            <person name="Morin E."/>
            <person name="Kohler A."/>
            <person name="Barry K."/>
            <person name="LaButti K."/>
            <person name="Morin E."/>
            <person name="Salamov A."/>
            <person name="Lipzen A."/>
            <person name="Mereny Z."/>
            <person name="Hegedus B."/>
            <person name="Baldrian P."/>
            <person name="Stursova M."/>
            <person name="Weitz H."/>
            <person name="Taylor A."/>
            <person name="Grigoriev I.V."/>
            <person name="Nagy L.G."/>
            <person name="Martin F."/>
            <person name="Kauserud H."/>
        </authorList>
    </citation>
    <scope>NUCLEOTIDE SEQUENCE</scope>
    <source>
        <strain evidence="1">CBHHK200</strain>
    </source>
</reference>
<evidence type="ECO:0000313" key="2">
    <source>
        <dbReference type="Proteomes" id="UP001218188"/>
    </source>
</evidence>
<dbReference type="EMBL" id="JARJCM010000038">
    <property type="protein sequence ID" value="KAJ7037264.1"/>
    <property type="molecule type" value="Genomic_DNA"/>
</dbReference>
<sequence length="106" mass="12264">MNSTLRDVPPIILLNLDHESFIFNEKLSFICEGVMVSLKLRGIIYAGQSYFTCRFIERTGKMWFHDGITTGRRCLPEININRVEDKLSLHRCGEKRAVAVIYARDD</sequence>